<evidence type="ECO:0000313" key="2">
    <source>
        <dbReference type="Proteomes" id="UP000006591"/>
    </source>
</evidence>
<name>A0A0E0GPZ6_ORYNI</name>
<sequence>MLSFAFAFCKRWTRSGQYNVIVRIAAHSFGENQNKYLEERIIGCDAQLLYTSLAINSHTVTCHGCILLVILSKRS</sequence>
<dbReference type="Gramene" id="ONIVA03G25670.2">
    <property type="protein sequence ID" value="ONIVA03G25670.2"/>
    <property type="gene ID" value="ONIVA03G25670"/>
</dbReference>
<protein>
    <submittedName>
        <fullName evidence="1">Uncharacterized protein</fullName>
    </submittedName>
</protein>
<accession>A0A0E0GPZ6</accession>
<dbReference type="AlphaFoldDB" id="A0A0E0GPZ6"/>
<evidence type="ECO:0000313" key="1">
    <source>
        <dbReference type="EnsemblPlants" id="ONIVA03G25670.2"/>
    </source>
</evidence>
<proteinExistence type="predicted"/>
<reference evidence="1" key="1">
    <citation type="submission" date="2015-04" db="UniProtKB">
        <authorList>
            <consortium name="EnsemblPlants"/>
        </authorList>
    </citation>
    <scope>IDENTIFICATION</scope>
    <source>
        <strain evidence="1">SL10</strain>
    </source>
</reference>
<dbReference type="EnsemblPlants" id="ONIVA03G25670.2">
    <property type="protein sequence ID" value="ONIVA03G25670.2"/>
    <property type="gene ID" value="ONIVA03G25670"/>
</dbReference>
<dbReference type="Proteomes" id="UP000006591">
    <property type="component" value="Chromosome 3"/>
</dbReference>
<organism evidence="1">
    <name type="scientific">Oryza nivara</name>
    <name type="common">Indian wild rice</name>
    <name type="synonym">Oryza sativa f. spontanea</name>
    <dbReference type="NCBI Taxonomy" id="4536"/>
    <lineage>
        <taxon>Eukaryota</taxon>
        <taxon>Viridiplantae</taxon>
        <taxon>Streptophyta</taxon>
        <taxon>Embryophyta</taxon>
        <taxon>Tracheophyta</taxon>
        <taxon>Spermatophyta</taxon>
        <taxon>Magnoliopsida</taxon>
        <taxon>Liliopsida</taxon>
        <taxon>Poales</taxon>
        <taxon>Poaceae</taxon>
        <taxon>BOP clade</taxon>
        <taxon>Oryzoideae</taxon>
        <taxon>Oryzeae</taxon>
        <taxon>Oryzinae</taxon>
        <taxon>Oryza</taxon>
    </lineage>
</organism>
<dbReference type="HOGENOM" id="CLU_2675301_0_0_1"/>
<keyword evidence="2" id="KW-1185">Reference proteome</keyword>
<reference evidence="1" key="2">
    <citation type="submission" date="2018-04" db="EMBL/GenBank/DDBJ databases">
        <title>OnivRS2 (Oryza nivara Reference Sequence Version 2).</title>
        <authorList>
            <person name="Zhang J."/>
            <person name="Kudrna D."/>
            <person name="Lee S."/>
            <person name="Talag J."/>
            <person name="Rajasekar S."/>
            <person name="Welchert J."/>
            <person name="Hsing Y.-I."/>
            <person name="Wing R.A."/>
        </authorList>
    </citation>
    <scope>NUCLEOTIDE SEQUENCE [LARGE SCALE GENOMIC DNA]</scope>
    <source>
        <strain evidence="1">SL10</strain>
    </source>
</reference>